<dbReference type="GO" id="GO:0016989">
    <property type="term" value="F:sigma factor antagonist activity"/>
    <property type="evidence" value="ECO:0007669"/>
    <property type="project" value="TreeGrafter"/>
</dbReference>
<accession>A0A4U0GV25</accession>
<dbReference type="RefSeq" id="WP_136822553.1">
    <property type="nucleotide sequence ID" value="NZ_BMJX01000007.1"/>
</dbReference>
<feature type="domain" description="FecR protein" evidence="2">
    <location>
        <begin position="96"/>
        <end position="190"/>
    </location>
</feature>
<dbReference type="InterPro" id="IPR006860">
    <property type="entry name" value="FecR"/>
</dbReference>
<dbReference type="Pfam" id="PF16344">
    <property type="entry name" value="FecR_C"/>
    <property type="match status" value="1"/>
</dbReference>
<proteinExistence type="predicted"/>
<feature type="transmembrane region" description="Helical" evidence="1">
    <location>
        <begin position="65"/>
        <end position="87"/>
    </location>
</feature>
<dbReference type="InterPro" id="IPR032508">
    <property type="entry name" value="FecR_C"/>
</dbReference>
<keyword evidence="1" id="KW-0472">Membrane</keyword>
<evidence type="ECO:0000313" key="5">
    <source>
        <dbReference type="Proteomes" id="UP000309872"/>
    </source>
</evidence>
<feature type="domain" description="Protein FecR C-terminal" evidence="3">
    <location>
        <begin position="236"/>
        <end position="297"/>
    </location>
</feature>
<evidence type="ECO:0000259" key="2">
    <source>
        <dbReference type="Pfam" id="PF04773"/>
    </source>
</evidence>
<name>A0A4U0GV25_9SPHI</name>
<dbReference type="Gene3D" id="2.60.120.1440">
    <property type="match status" value="1"/>
</dbReference>
<evidence type="ECO:0000259" key="3">
    <source>
        <dbReference type="Pfam" id="PF16344"/>
    </source>
</evidence>
<keyword evidence="5" id="KW-1185">Reference proteome</keyword>
<evidence type="ECO:0000256" key="1">
    <source>
        <dbReference type="SAM" id="Phobius"/>
    </source>
</evidence>
<organism evidence="4 5">
    <name type="scientific">Sphingobacterium alkalisoli</name>
    <dbReference type="NCBI Taxonomy" id="1874115"/>
    <lineage>
        <taxon>Bacteria</taxon>
        <taxon>Pseudomonadati</taxon>
        <taxon>Bacteroidota</taxon>
        <taxon>Sphingobacteriia</taxon>
        <taxon>Sphingobacteriales</taxon>
        <taxon>Sphingobacteriaceae</taxon>
        <taxon>Sphingobacterium</taxon>
    </lineage>
</organism>
<dbReference type="OrthoDB" id="700427at2"/>
<dbReference type="PANTHER" id="PTHR30273">
    <property type="entry name" value="PERIPLASMIC SIGNAL SENSOR AND SIGMA FACTOR ACTIVATOR FECR-RELATED"/>
    <property type="match status" value="1"/>
</dbReference>
<dbReference type="AlphaFoldDB" id="A0A4U0GV25"/>
<evidence type="ECO:0000313" key="4">
    <source>
        <dbReference type="EMBL" id="TJY62766.1"/>
    </source>
</evidence>
<keyword evidence="1" id="KW-1133">Transmembrane helix</keyword>
<dbReference type="EMBL" id="SUKA01000007">
    <property type="protein sequence ID" value="TJY62766.1"/>
    <property type="molecule type" value="Genomic_DNA"/>
</dbReference>
<gene>
    <name evidence="4" type="ORF">FAZ19_20070</name>
</gene>
<dbReference type="Proteomes" id="UP000309872">
    <property type="component" value="Unassembled WGS sequence"/>
</dbReference>
<sequence length="315" mass="35575">MSIKYKELFKRYSQGKASKREVKIVDTYLEKLQNRNNTVDEAAAETGDRIYTRIQEALARRRRRYYELAAAVILFVAATAAVFQYSIKPVSATRIVISTDAGERKRVILPDSSLVILNAASRLTYTADFGSDARDVELEGEAYFEVSRDEEHPFVISSDDFTTEVLGTTFIINNYEGTLPAVTVLSGKVKVTDKKSSSTNVLTRSQRVVLDREKSSPVLEHVDRPEDYIAWIDGKVFFDRTPIGEVIETLERRFKVNMIVNSPLYSCDTISGRFTGDNITDILKSIQFINDMDYAIDTMGNVTISLKPCQKQTPM</sequence>
<comment type="caution">
    <text evidence="4">The sequence shown here is derived from an EMBL/GenBank/DDBJ whole genome shotgun (WGS) entry which is preliminary data.</text>
</comment>
<keyword evidence="1" id="KW-0812">Transmembrane</keyword>
<dbReference type="PIRSF" id="PIRSF018266">
    <property type="entry name" value="FecR"/>
    <property type="match status" value="1"/>
</dbReference>
<dbReference type="Pfam" id="PF04773">
    <property type="entry name" value="FecR"/>
    <property type="match status" value="1"/>
</dbReference>
<dbReference type="InterPro" id="IPR012373">
    <property type="entry name" value="Ferrdict_sens_TM"/>
</dbReference>
<protein>
    <submittedName>
        <fullName evidence="4">DUF4974 domain-containing protein</fullName>
    </submittedName>
</protein>
<dbReference type="PANTHER" id="PTHR30273:SF2">
    <property type="entry name" value="PROTEIN FECR"/>
    <property type="match status" value="1"/>
</dbReference>
<reference evidence="4 5" key="1">
    <citation type="submission" date="2019-04" db="EMBL/GenBank/DDBJ databases">
        <title>Sphingobacterium olei sp. nov., isolated from oil-contaminated soil.</title>
        <authorList>
            <person name="Liu B."/>
        </authorList>
    </citation>
    <scope>NUCLEOTIDE SEQUENCE [LARGE SCALE GENOMIC DNA]</scope>
    <source>
        <strain evidence="4 5">Y3L14</strain>
    </source>
</reference>
<dbReference type="Gene3D" id="3.55.50.30">
    <property type="match status" value="1"/>
</dbReference>